<dbReference type="OrthoDB" id="5374757at2759"/>
<organism evidence="1 2">
    <name type="scientific">Terfezia boudieri ATCC MYA-4762</name>
    <dbReference type="NCBI Taxonomy" id="1051890"/>
    <lineage>
        <taxon>Eukaryota</taxon>
        <taxon>Fungi</taxon>
        <taxon>Dikarya</taxon>
        <taxon>Ascomycota</taxon>
        <taxon>Pezizomycotina</taxon>
        <taxon>Pezizomycetes</taxon>
        <taxon>Pezizales</taxon>
        <taxon>Pezizaceae</taxon>
        <taxon>Terfezia</taxon>
    </lineage>
</organism>
<name>A0A3N4LVX9_9PEZI</name>
<dbReference type="PANTHER" id="PTHR40635">
    <property type="match status" value="1"/>
</dbReference>
<dbReference type="EMBL" id="ML121536">
    <property type="protein sequence ID" value="RPB25739.1"/>
    <property type="molecule type" value="Genomic_DNA"/>
</dbReference>
<protein>
    <submittedName>
        <fullName evidence="1">Uncharacterized protein</fullName>
    </submittedName>
</protein>
<proteinExistence type="predicted"/>
<evidence type="ECO:0000313" key="1">
    <source>
        <dbReference type="EMBL" id="RPB25739.1"/>
    </source>
</evidence>
<dbReference type="PANTHER" id="PTHR40635:SF1">
    <property type="match status" value="1"/>
</dbReference>
<reference evidence="1 2" key="1">
    <citation type="journal article" date="2018" name="Nat. Ecol. Evol.">
        <title>Pezizomycetes genomes reveal the molecular basis of ectomycorrhizal truffle lifestyle.</title>
        <authorList>
            <person name="Murat C."/>
            <person name="Payen T."/>
            <person name="Noel B."/>
            <person name="Kuo A."/>
            <person name="Morin E."/>
            <person name="Chen J."/>
            <person name="Kohler A."/>
            <person name="Krizsan K."/>
            <person name="Balestrini R."/>
            <person name="Da Silva C."/>
            <person name="Montanini B."/>
            <person name="Hainaut M."/>
            <person name="Levati E."/>
            <person name="Barry K.W."/>
            <person name="Belfiori B."/>
            <person name="Cichocki N."/>
            <person name="Clum A."/>
            <person name="Dockter R.B."/>
            <person name="Fauchery L."/>
            <person name="Guy J."/>
            <person name="Iotti M."/>
            <person name="Le Tacon F."/>
            <person name="Lindquist E.A."/>
            <person name="Lipzen A."/>
            <person name="Malagnac F."/>
            <person name="Mello A."/>
            <person name="Molinier V."/>
            <person name="Miyauchi S."/>
            <person name="Poulain J."/>
            <person name="Riccioni C."/>
            <person name="Rubini A."/>
            <person name="Sitrit Y."/>
            <person name="Splivallo R."/>
            <person name="Traeger S."/>
            <person name="Wang M."/>
            <person name="Zifcakova L."/>
            <person name="Wipf D."/>
            <person name="Zambonelli A."/>
            <person name="Paolocci F."/>
            <person name="Nowrousian M."/>
            <person name="Ottonello S."/>
            <person name="Baldrian P."/>
            <person name="Spatafora J.W."/>
            <person name="Henrissat B."/>
            <person name="Nagy L.G."/>
            <person name="Aury J.M."/>
            <person name="Wincker P."/>
            <person name="Grigoriev I.V."/>
            <person name="Bonfante P."/>
            <person name="Martin F.M."/>
        </authorList>
    </citation>
    <scope>NUCLEOTIDE SEQUENCE [LARGE SCALE GENOMIC DNA]</scope>
    <source>
        <strain evidence="1 2">ATCC MYA-4762</strain>
    </source>
</reference>
<dbReference type="AlphaFoldDB" id="A0A3N4LVX9"/>
<gene>
    <name evidence="1" type="ORF">L211DRAFT_856440</name>
</gene>
<dbReference type="Proteomes" id="UP000267821">
    <property type="component" value="Unassembled WGS sequence"/>
</dbReference>
<dbReference type="InParanoid" id="A0A3N4LVX9"/>
<evidence type="ECO:0000313" key="2">
    <source>
        <dbReference type="Proteomes" id="UP000267821"/>
    </source>
</evidence>
<sequence length="245" mass="27437">MVTLYSGYLRVSKYTVLETRIYLDDPTLLKSWFLNPRDPILPKVIEAVRSMVLPKLREETTRDMSGDGFEVVVFLTEGGTRHFVLSKTRLFHAPKPRIKSNTSKYLSGKETEGIYVREENGASQHIPMNSEVRAGDNAPEECDVILVESSDEEGDDVRDEKKPLSHTAYDGFTIYSRVLCLVVKKLDTSNGGADSIVASTTNIGILLPEIDTYAERPRADSGRGMMEDWITTTQIARQDQDAGEI</sequence>
<keyword evidence="2" id="KW-1185">Reference proteome</keyword>
<accession>A0A3N4LVX9</accession>